<dbReference type="Proteomes" id="UP000520814">
    <property type="component" value="Unassembled WGS sequence"/>
</dbReference>
<dbReference type="RefSeq" id="WP_184192599.1">
    <property type="nucleotide sequence ID" value="NZ_JACHGW010000001.1"/>
</dbReference>
<feature type="compositionally biased region" description="Basic and acidic residues" evidence="1">
    <location>
        <begin position="338"/>
        <end position="351"/>
    </location>
</feature>
<protein>
    <recommendedName>
        <fullName evidence="5">DUF5666 domain-containing protein</fullName>
    </recommendedName>
</protein>
<feature type="chain" id="PRO_5030949122" description="DUF5666 domain-containing protein" evidence="2">
    <location>
        <begin position="21"/>
        <end position="445"/>
    </location>
</feature>
<evidence type="ECO:0000256" key="1">
    <source>
        <dbReference type="SAM" id="MobiDB-lite"/>
    </source>
</evidence>
<feature type="region of interest" description="Disordered" evidence="1">
    <location>
        <begin position="330"/>
        <end position="354"/>
    </location>
</feature>
<name>A0A7W9W418_ARMRO</name>
<comment type="caution">
    <text evidence="3">The sequence shown here is derived from an EMBL/GenBank/DDBJ whole genome shotgun (WGS) entry which is preliminary data.</text>
</comment>
<dbReference type="EMBL" id="JACHGW010000001">
    <property type="protein sequence ID" value="MBB6048979.1"/>
    <property type="molecule type" value="Genomic_DNA"/>
</dbReference>
<organism evidence="3 4">
    <name type="scientific">Armatimonas rosea</name>
    <dbReference type="NCBI Taxonomy" id="685828"/>
    <lineage>
        <taxon>Bacteria</taxon>
        <taxon>Bacillati</taxon>
        <taxon>Armatimonadota</taxon>
        <taxon>Armatimonadia</taxon>
        <taxon>Armatimonadales</taxon>
        <taxon>Armatimonadaceae</taxon>
        <taxon>Armatimonas</taxon>
    </lineage>
</organism>
<sequence>MKRLFFAAGLIAALTSGTMAREARPAAVSTSFLQELSAQQKAALGTYKAEAPGVPTIVIKAQGAQLIMAAEGFPEINVKLNDKDQLIAEGLPEGFNFTLVRDKDKKITGLKVDTPMGGGELKRVEEPKAAKPAPKEEAKKADVPDVLGVYESDEIQGMRIKGEMVFEKGKLLLKTEGQPDLEVKLGKDDSIKTTPEIPDVTSMKLVRDKDGKVTGSVVETAQGKLNFTRKTFPKPPGAEAPKTELPDVLGKYEAEDSASPVPGLEVVVKEGKLFIIVEGQPEIDFTLDKMDNVVSTHAPEGITSKFTRDKDGKVTHLVAETPVGKLSFKRTTFPKPPAAEKKAEPEKKADAADPAARLKALEGVYTSDTPGLPTVTMRVKDGKLMIEADGNPTIEGKLSDKDELTGEGLPDGFTVKITRDKDGKVTGMSISTPMGDAKFTRAPLK</sequence>
<evidence type="ECO:0000313" key="4">
    <source>
        <dbReference type="Proteomes" id="UP000520814"/>
    </source>
</evidence>
<evidence type="ECO:0000256" key="2">
    <source>
        <dbReference type="SAM" id="SignalP"/>
    </source>
</evidence>
<reference evidence="3 4" key="1">
    <citation type="submission" date="2020-08" db="EMBL/GenBank/DDBJ databases">
        <title>Genomic Encyclopedia of Type Strains, Phase IV (KMG-IV): sequencing the most valuable type-strain genomes for metagenomic binning, comparative biology and taxonomic classification.</title>
        <authorList>
            <person name="Goeker M."/>
        </authorList>
    </citation>
    <scope>NUCLEOTIDE SEQUENCE [LARGE SCALE GENOMIC DNA]</scope>
    <source>
        <strain evidence="3 4">DSM 23562</strain>
    </source>
</reference>
<feature type="signal peptide" evidence="2">
    <location>
        <begin position="1"/>
        <end position="20"/>
    </location>
</feature>
<keyword evidence="2" id="KW-0732">Signal</keyword>
<proteinExistence type="predicted"/>
<accession>A0A7W9W418</accession>
<gene>
    <name evidence="3" type="ORF">HNQ39_000741</name>
</gene>
<keyword evidence="4" id="KW-1185">Reference proteome</keyword>
<feature type="region of interest" description="Disordered" evidence="1">
    <location>
        <begin position="390"/>
        <end position="445"/>
    </location>
</feature>
<evidence type="ECO:0000313" key="3">
    <source>
        <dbReference type="EMBL" id="MBB6048979.1"/>
    </source>
</evidence>
<evidence type="ECO:0008006" key="5">
    <source>
        <dbReference type="Google" id="ProtNLM"/>
    </source>
</evidence>
<dbReference type="AlphaFoldDB" id="A0A7W9W418"/>